<proteinExistence type="predicted"/>
<name>A0A2Y9APP0_9MICO</name>
<evidence type="ECO:0000313" key="2">
    <source>
        <dbReference type="Proteomes" id="UP000250222"/>
    </source>
</evidence>
<protein>
    <submittedName>
        <fullName evidence="1">Uncharacterized protein</fullName>
    </submittedName>
</protein>
<dbReference type="RefSeq" id="WP_110853485.1">
    <property type="nucleotide sequence ID" value="NZ_QKLZ01000015.1"/>
</dbReference>
<dbReference type="Proteomes" id="UP000250222">
    <property type="component" value="Unassembled WGS sequence"/>
</dbReference>
<sequence length="178" mass="18866">MNRNDPQTMLTKVRIDYQPDWTPTVTVYGKPYELPEAPVPINARDPRDVGRLVALELGEAVHVVAVNPEGGIYTQICEPDPFPSPHPVVGAAPVPRSEAGPFLEAPFGIVGQGFLPGEQVCIAVVVATREADADGRADLPLPTPLLERLPSTLVLLGRTSGTLVVHDPAADVLAEGVA</sequence>
<evidence type="ECO:0000313" key="1">
    <source>
        <dbReference type="EMBL" id="SSA46115.1"/>
    </source>
</evidence>
<accession>A0A2Y9APP0</accession>
<keyword evidence="2" id="KW-1185">Reference proteome</keyword>
<dbReference type="EMBL" id="UETB01000015">
    <property type="protein sequence ID" value="SSA46115.1"/>
    <property type="molecule type" value="Genomic_DNA"/>
</dbReference>
<reference evidence="1 2" key="1">
    <citation type="submission" date="2016-10" db="EMBL/GenBank/DDBJ databases">
        <authorList>
            <person name="Cai Z."/>
        </authorList>
    </citation>
    <scope>NUCLEOTIDE SEQUENCE [LARGE SCALE GENOMIC DNA]</scope>
    <source>
        <strain evidence="1 2">CGMCC 1.10826</strain>
    </source>
</reference>
<dbReference type="OrthoDB" id="4774250at2"/>
<organism evidence="1 2">
    <name type="scientific">Georgenia satyanarayanai</name>
    <dbReference type="NCBI Taxonomy" id="860221"/>
    <lineage>
        <taxon>Bacteria</taxon>
        <taxon>Bacillati</taxon>
        <taxon>Actinomycetota</taxon>
        <taxon>Actinomycetes</taxon>
        <taxon>Micrococcales</taxon>
        <taxon>Bogoriellaceae</taxon>
        <taxon>Georgenia</taxon>
    </lineage>
</organism>
<gene>
    <name evidence="1" type="ORF">SAMN05216184_11543</name>
</gene>
<dbReference type="AlphaFoldDB" id="A0A2Y9APP0"/>